<evidence type="ECO:0000313" key="4">
    <source>
        <dbReference type="Proteomes" id="UP000434172"/>
    </source>
</evidence>
<dbReference type="EMBL" id="WOWK01000030">
    <property type="protein sequence ID" value="KAF0326391.1"/>
    <property type="molecule type" value="Genomic_DNA"/>
</dbReference>
<organism evidence="3 4">
    <name type="scientific">Colletotrichum asianum</name>
    <dbReference type="NCBI Taxonomy" id="702518"/>
    <lineage>
        <taxon>Eukaryota</taxon>
        <taxon>Fungi</taxon>
        <taxon>Dikarya</taxon>
        <taxon>Ascomycota</taxon>
        <taxon>Pezizomycotina</taxon>
        <taxon>Sordariomycetes</taxon>
        <taxon>Hypocreomycetidae</taxon>
        <taxon>Glomerellales</taxon>
        <taxon>Glomerellaceae</taxon>
        <taxon>Colletotrichum</taxon>
        <taxon>Colletotrichum gloeosporioides species complex</taxon>
    </lineage>
</organism>
<dbReference type="Pfam" id="PF00651">
    <property type="entry name" value="BTB"/>
    <property type="match status" value="1"/>
</dbReference>
<reference evidence="3 4" key="1">
    <citation type="submission" date="2019-12" db="EMBL/GenBank/DDBJ databases">
        <title>A genome sequence resource for the geographically widespread anthracnose pathogen Colletotrichum asianum.</title>
        <authorList>
            <person name="Meng Y."/>
        </authorList>
    </citation>
    <scope>NUCLEOTIDE SEQUENCE [LARGE SCALE GENOMIC DNA]</scope>
    <source>
        <strain evidence="3 4">ICMP 18580</strain>
    </source>
</reference>
<dbReference type="InterPro" id="IPR000210">
    <property type="entry name" value="BTB/POZ_dom"/>
</dbReference>
<feature type="compositionally biased region" description="Polar residues" evidence="1">
    <location>
        <begin position="104"/>
        <end position="117"/>
    </location>
</feature>
<feature type="region of interest" description="Disordered" evidence="1">
    <location>
        <begin position="103"/>
        <end position="152"/>
    </location>
</feature>
<evidence type="ECO:0000313" key="3">
    <source>
        <dbReference type="EMBL" id="KAF0326391.1"/>
    </source>
</evidence>
<protein>
    <recommendedName>
        <fullName evidence="2">BTB domain-containing protein</fullName>
    </recommendedName>
</protein>
<gene>
    <name evidence="3" type="ORF">GQ607_006291</name>
</gene>
<dbReference type="PANTHER" id="PTHR47843">
    <property type="entry name" value="BTB DOMAIN-CONTAINING PROTEIN-RELATED"/>
    <property type="match status" value="1"/>
</dbReference>
<proteinExistence type="predicted"/>
<evidence type="ECO:0000256" key="1">
    <source>
        <dbReference type="SAM" id="MobiDB-lite"/>
    </source>
</evidence>
<feature type="domain" description="BTB" evidence="2">
    <location>
        <begin position="13"/>
        <end position="82"/>
    </location>
</feature>
<dbReference type="CDD" id="cd18186">
    <property type="entry name" value="BTB_POZ_ZBTB_KLHL-like"/>
    <property type="match status" value="1"/>
</dbReference>
<dbReference type="Proteomes" id="UP000434172">
    <property type="component" value="Unassembled WGS sequence"/>
</dbReference>
<dbReference type="AlphaFoldDB" id="A0A8H3WII1"/>
<evidence type="ECO:0000259" key="2">
    <source>
        <dbReference type="PROSITE" id="PS50097"/>
    </source>
</evidence>
<dbReference type="PROSITE" id="PS50097">
    <property type="entry name" value="BTB"/>
    <property type="match status" value="1"/>
</dbReference>
<accession>A0A8H3WII1</accession>
<dbReference type="SUPFAM" id="SSF54695">
    <property type="entry name" value="POZ domain"/>
    <property type="match status" value="1"/>
</dbReference>
<sequence length="272" mass="31039">MSSTSLPSSTQSLPVTFKIGRAGTVFYVHSELLAAQSPSLEKLVVEHATEQNYGSVHWGDVDEAIFGRFVSYIYTGDYKEAKVVPRHGMIEYDAIIPGKEDSAVSETLSQSTDSSWDQPAQRQPNQRRRNRKRPWSQFLNLHPEPTQPEEFVDGRGDHTELFLSNAEMYVFAKKHDIESLQELSLRKLRAALEELLLDEFNDEAIGDVADLVKYTYKATKHQQDDKEPLRHLVTLYAACKIDILWTWQSFRDLVENNGQLSKGLITHMLGRL</sequence>
<dbReference type="PANTHER" id="PTHR47843:SF2">
    <property type="entry name" value="BTB DOMAIN-CONTAINING PROTEIN"/>
    <property type="match status" value="1"/>
</dbReference>
<comment type="caution">
    <text evidence="3">The sequence shown here is derived from an EMBL/GenBank/DDBJ whole genome shotgun (WGS) entry which is preliminary data.</text>
</comment>
<dbReference type="Gene3D" id="3.30.710.10">
    <property type="entry name" value="Potassium Channel Kv1.1, Chain A"/>
    <property type="match status" value="1"/>
</dbReference>
<feature type="compositionally biased region" description="Basic residues" evidence="1">
    <location>
        <begin position="125"/>
        <end position="134"/>
    </location>
</feature>
<name>A0A8H3WII1_9PEZI</name>
<keyword evidence="4" id="KW-1185">Reference proteome</keyword>
<dbReference type="OrthoDB" id="9997739at2759"/>
<dbReference type="InterPro" id="IPR011333">
    <property type="entry name" value="SKP1/BTB/POZ_sf"/>
</dbReference>